<feature type="domain" description="NR LBD" evidence="12">
    <location>
        <begin position="512"/>
        <end position="739"/>
    </location>
</feature>
<dbReference type="PROSITE" id="PS51030">
    <property type="entry name" value="NUCLEAR_REC_DBD_2"/>
    <property type="match status" value="1"/>
</dbReference>
<dbReference type="InterPro" id="IPR035500">
    <property type="entry name" value="NHR-like_dom_sf"/>
</dbReference>
<keyword evidence="14" id="KW-1185">Reference proteome</keyword>
<dbReference type="OrthoDB" id="6355676at2759"/>
<dbReference type="Gene3D" id="1.10.565.10">
    <property type="entry name" value="Retinoid X Receptor"/>
    <property type="match status" value="1"/>
</dbReference>
<dbReference type="SMART" id="SM00399">
    <property type="entry name" value="ZnF_C4"/>
    <property type="match status" value="1"/>
</dbReference>
<dbReference type="OMA" id="IACCAVY"/>
<evidence type="ECO:0000256" key="1">
    <source>
        <dbReference type="ARBA" id="ARBA00022723"/>
    </source>
</evidence>
<protein>
    <recommendedName>
        <fullName evidence="15">Nuclear receptor domain-containing protein</fullName>
    </recommendedName>
</protein>
<dbReference type="AlphaFoldDB" id="A0A2T7P8H8"/>
<dbReference type="PROSITE" id="PS51843">
    <property type="entry name" value="NR_LBD"/>
    <property type="match status" value="1"/>
</dbReference>
<keyword evidence="8 9" id="KW-0539">Nucleus</keyword>
<keyword evidence="6 9" id="KW-0804">Transcription</keyword>
<evidence type="ECO:0000256" key="10">
    <source>
        <dbReference type="SAM" id="MobiDB-lite"/>
    </source>
</evidence>
<comment type="subcellular location">
    <subcellularLocation>
        <location evidence="9">Nucleus</location>
    </subcellularLocation>
</comment>
<evidence type="ECO:0000256" key="8">
    <source>
        <dbReference type="ARBA" id="ARBA00023242"/>
    </source>
</evidence>
<dbReference type="Pfam" id="PF00105">
    <property type="entry name" value="zf-C4"/>
    <property type="match status" value="1"/>
</dbReference>
<dbReference type="EMBL" id="PZQS01000005">
    <property type="protein sequence ID" value="PVD29722.1"/>
    <property type="molecule type" value="Genomic_DNA"/>
</dbReference>
<evidence type="ECO:0000313" key="14">
    <source>
        <dbReference type="Proteomes" id="UP000245119"/>
    </source>
</evidence>
<feature type="compositionally biased region" description="Polar residues" evidence="10">
    <location>
        <begin position="326"/>
        <end position="336"/>
    </location>
</feature>
<comment type="similarity">
    <text evidence="9">Belongs to the nuclear hormone receptor family.</text>
</comment>
<organism evidence="13 14">
    <name type="scientific">Pomacea canaliculata</name>
    <name type="common">Golden apple snail</name>
    <dbReference type="NCBI Taxonomy" id="400727"/>
    <lineage>
        <taxon>Eukaryota</taxon>
        <taxon>Metazoa</taxon>
        <taxon>Spiralia</taxon>
        <taxon>Lophotrochozoa</taxon>
        <taxon>Mollusca</taxon>
        <taxon>Gastropoda</taxon>
        <taxon>Caenogastropoda</taxon>
        <taxon>Architaenioglossa</taxon>
        <taxon>Ampullarioidea</taxon>
        <taxon>Ampullariidae</taxon>
        <taxon>Pomacea</taxon>
    </lineage>
</organism>
<keyword evidence="4 9" id="KW-0805">Transcription regulation</keyword>
<dbReference type="Gene3D" id="3.30.50.10">
    <property type="entry name" value="Erythroid Transcription Factor GATA-1, subunit A"/>
    <property type="match status" value="1"/>
</dbReference>
<dbReference type="SUPFAM" id="SSF57716">
    <property type="entry name" value="Glucocorticoid receptor-like (DNA-binding domain)"/>
    <property type="match status" value="1"/>
</dbReference>
<dbReference type="STRING" id="400727.A0A2T7P8H8"/>
<name>A0A2T7P8H8_POMCA</name>
<dbReference type="InterPro" id="IPR000536">
    <property type="entry name" value="Nucl_hrmn_rcpt_lig-bd"/>
</dbReference>
<dbReference type="GO" id="GO:0000978">
    <property type="term" value="F:RNA polymerase II cis-regulatory region sequence-specific DNA binding"/>
    <property type="evidence" value="ECO:0007669"/>
    <property type="project" value="TreeGrafter"/>
</dbReference>
<reference evidence="13 14" key="1">
    <citation type="submission" date="2018-04" db="EMBL/GenBank/DDBJ databases">
        <title>The genome of golden apple snail Pomacea canaliculata provides insight into stress tolerance and invasive adaptation.</title>
        <authorList>
            <person name="Liu C."/>
            <person name="Liu B."/>
            <person name="Ren Y."/>
            <person name="Zhang Y."/>
            <person name="Wang H."/>
            <person name="Li S."/>
            <person name="Jiang F."/>
            <person name="Yin L."/>
            <person name="Zhang G."/>
            <person name="Qian W."/>
            <person name="Fan W."/>
        </authorList>
    </citation>
    <scope>NUCLEOTIDE SEQUENCE [LARGE SCALE GENOMIC DNA]</scope>
    <source>
        <strain evidence="13">SZHN2017</strain>
        <tissue evidence="13">Muscle</tissue>
    </source>
</reference>
<dbReference type="PANTHER" id="PTHR24082:SF283">
    <property type="entry name" value="NUCLEAR HORMONE RECEPTOR HR96"/>
    <property type="match status" value="1"/>
</dbReference>
<sequence length="739" mass="81813">MSSECEPPHQGADLEQFETNTGVASPVPATQLLEQDVDIQGRGSLIVQSLELARGVGVAEASIHDTLLDEKPVVFPVFQENSNFHCLHQDKGNEAARQGLTQGPHSKEGQLRELLVMGFSEIHEPAKETNTSTVNATHEQFSVTAHNSIPNSMYSSQEECSMPVDLHTEGPAAMMAAVAIKMEENELPRPKKIRHKKRVNGKNVCLVCGDKALAHNFGVITCESCKAFFRRNALKLQSVQKCMFHNRCVIDKNTRRFCPSCRLKKCFDIGMKADLILDEEERRLRQEKKNLRIKRQAASSSTSADGETPGDVQVGSSSRPGVAELSDNSSTLSPDSAGSLAFSPSSRTPSASVSFHQVSPLPSIHTLRESVESPQAAALGQASPMYSQPPTYAIPSPATAGPSLSDPSSLKGVMADWAAALPSLLPQSLVSSSVGQQSPLHLARRVLSKALSITTSPAEAAPSQRQDGEVREEKRLDDLPFPLPGPAARLFHHVALDQLPSDPFMYWLVSSEERLVLANLTTAYQDVLLTLSERGLYRNVPLCDTYFLHDFLNEIDDAMYRIVQFSKHIADFRLVGKEDQIAMLKASAMQTLGIACCAVYVSERDCWLSLRGDLTLTHLRTLTNDDPYIQTGVEYCRSVKSLAKNDFTIYALIHCMILFDPRDAKIVDRQLINQTRDKYVIMLKHYLESQYSYLFADEYFVAIQERVREMCHLAQSGNAFYKRYSSAFQPLIAEMLSAT</sequence>
<evidence type="ECO:0000256" key="9">
    <source>
        <dbReference type="RuleBase" id="RU004334"/>
    </source>
</evidence>
<dbReference type="InterPro" id="IPR001628">
    <property type="entry name" value="Znf_hrmn_rcpt"/>
</dbReference>
<gene>
    <name evidence="13" type="ORF">C0Q70_08978</name>
</gene>
<dbReference type="InterPro" id="IPR050234">
    <property type="entry name" value="Nuclear_hormone_rcpt_NR1"/>
</dbReference>
<dbReference type="GO" id="GO:0030154">
    <property type="term" value="P:cell differentiation"/>
    <property type="evidence" value="ECO:0007669"/>
    <property type="project" value="TreeGrafter"/>
</dbReference>
<evidence type="ECO:0000256" key="6">
    <source>
        <dbReference type="ARBA" id="ARBA00023163"/>
    </source>
</evidence>
<dbReference type="GO" id="GO:0045944">
    <property type="term" value="P:positive regulation of transcription by RNA polymerase II"/>
    <property type="evidence" value="ECO:0007669"/>
    <property type="project" value="TreeGrafter"/>
</dbReference>
<comment type="caution">
    <text evidence="13">The sequence shown here is derived from an EMBL/GenBank/DDBJ whole genome shotgun (WGS) entry which is preliminary data.</text>
</comment>
<dbReference type="SUPFAM" id="SSF48508">
    <property type="entry name" value="Nuclear receptor ligand-binding domain"/>
    <property type="match status" value="1"/>
</dbReference>
<dbReference type="PRINTS" id="PR00047">
    <property type="entry name" value="STROIDFINGER"/>
</dbReference>
<dbReference type="Pfam" id="PF00104">
    <property type="entry name" value="Hormone_recep"/>
    <property type="match status" value="1"/>
</dbReference>
<evidence type="ECO:0000256" key="7">
    <source>
        <dbReference type="ARBA" id="ARBA00023170"/>
    </source>
</evidence>
<keyword evidence="7 9" id="KW-0675">Receptor</keyword>
<evidence type="ECO:0000256" key="4">
    <source>
        <dbReference type="ARBA" id="ARBA00023015"/>
    </source>
</evidence>
<keyword evidence="1 9" id="KW-0479">Metal-binding</keyword>
<evidence type="ECO:0000256" key="5">
    <source>
        <dbReference type="ARBA" id="ARBA00023125"/>
    </source>
</evidence>
<dbReference type="InterPro" id="IPR013088">
    <property type="entry name" value="Znf_NHR/GATA"/>
</dbReference>
<keyword evidence="2 9" id="KW-0863">Zinc-finger</keyword>
<dbReference type="PANTHER" id="PTHR24082">
    <property type="entry name" value="NUCLEAR HORMONE RECEPTOR"/>
    <property type="match status" value="1"/>
</dbReference>
<dbReference type="Proteomes" id="UP000245119">
    <property type="component" value="Linkage Group LG5"/>
</dbReference>
<feature type="compositionally biased region" description="Low complexity" evidence="10">
    <location>
        <begin position="341"/>
        <end position="354"/>
    </location>
</feature>
<dbReference type="GO" id="GO:0008270">
    <property type="term" value="F:zinc ion binding"/>
    <property type="evidence" value="ECO:0007669"/>
    <property type="project" value="UniProtKB-KW"/>
</dbReference>
<dbReference type="PROSITE" id="PS00031">
    <property type="entry name" value="NUCLEAR_REC_DBD_1"/>
    <property type="match status" value="1"/>
</dbReference>
<evidence type="ECO:0000259" key="12">
    <source>
        <dbReference type="PROSITE" id="PS51843"/>
    </source>
</evidence>
<keyword evidence="5 9" id="KW-0238">DNA-binding</keyword>
<feature type="domain" description="Nuclear receptor" evidence="11">
    <location>
        <begin position="202"/>
        <end position="278"/>
    </location>
</feature>
<dbReference type="GO" id="GO:0004879">
    <property type="term" value="F:nuclear receptor activity"/>
    <property type="evidence" value="ECO:0007669"/>
    <property type="project" value="TreeGrafter"/>
</dbReference>
<evidence type="ECO:0000313" key="13">
    <source>
        <dbReference type="EMBL" id="PVD29722.1"/>
    </source>
</evidence>
<evidence type="ECO:0000259" key="11">
    <source>
        <dbReference type="PROSITE" id="PS51030"/>
    </source>
</evidence>
<feature type="region of interest" description="Disordered" evidence="10">
    <location>
        <begin position="291"/>
        <end position="354"/>
    </location>
</feature>
<dbReference type="SMART" id="SM00430">
    <property type="entry name" value="HOLI"/>
    <property type="match status" value="1"/>
</dbReference>
<evidence type="ECO:0000256" key="3">
    <source>
        <dbReference type="ARBA" id="ARBA00022833"/>
    </source>
</evidence>
<evidence type="ECO:0000256" key="2">
    <source>
        <dbReference type="ARBA" id="ARBA00022771"/>
    </source>
</evidence>
<proteinExistence type="inferred from homology"/>
<dbReference type="GO" id="GO:0000122">
    <property type="term" value="P:negative regulation of transcription by RNA polymerase II"/>
    <property type="evidence" value="ECO:0007669"/>
    <property type="project" value="TreeGrafter"/>
</dbReference>
<dbReference type="GO" id="GO:0005634">
    <property type="term" value="C:nucleus"/>
    <property type="evidence" value="ECO:0007669"/>
    <property type="project" value="UniProtKB-SubCell"/>
</dbReference>
<keyword evidence="3 9" id="KW-0862">Zinc</keyword>
<accession>A0A2T7P8H8</accession>
<feature type="region of interest" description="Disordered" evidence="10">
    <location>
        <begin position="374"/>
        <end position="408"/>
    </location>
</feature>
<evidence type="ECO:0008006" key="15">
    <source>
        <dbReference type="Google" id="ProtNLM"/>
    </source>
</evidence>